<evidence type="ECO:0000256" key="2">
    <source>
        <dbReference type="ARBA" id="ARBA00004173"/>
    </source>
</evidence>
<comment type="similarity">
    <text evidence="9">Belongs to the SQRD family.</text>
</comment>
<sequence>MILSRTRTPLAISAAAAKRCLATVAAAGPSKQYKLVVIGGGSAGIAVAAKVARDPLFQGKKDILVIDPSAKHYYQPLWTFVGAGLKTLAESEKPMADLIPQQADWLQQPVTKVDPANNIVLNANGTEIKYDYLVVAPGIRLDFDKIPGLNETLGQNGVASNYSVNSVEKTAEFLAAFKGGNAVFTQPATPIKCAGAPQKIAYLAEEIFRNNGIREKTNVTFHSGMGKIFAIDKYANELTKVAASRGVKVNLLSNLAEVRGDKREAVFKSLAPEGGETVVKYDFLHVTPPMSAPPFIRESGIANADGWVDVDKETTQHNKFSNIFALGDASALPTSKTAAAAAAQSGVTADNLLRAIKADSATASSTYNGYTSCPLITGKGKLILAEFSGYTGQPMETFPFNQAHESAFSYYLTSDVIPSLYWQGQVKGLWNGPTAIRKFTNPFSS</sequence>
<evidence type="ECO:0000256" key="3">
    <source>
        <dbReference type="ARBA" id="ARBA00022630"/>
    </source>
</evidence>
<keyword evidence="3" id="KW-0285">Flavoprotein</keyword>
<dbReference type="Pfam" id="PF07992">
    <property type="entry name" value="Pyr_redox_2"/>
    <property type="match status" value="1"/>
</dbReference>
<evidence type="ECO:0000256" key="6">
    <source>
        <dbReference type="ARBA" id="ARBA00022946"/>
    </source>
</evidence>
<dbReference type="AlphaFoldDB" id="A0AAD5XM92"/>
<dbReference type="GO" id="GO:0005739">
    <property type="term" value="C:mitochondrion"/>
    <property type="evidence" value="ECO:0007669"/>
    <property type="project" value="UniProtKB-SubCell"/>
</dbReference>
<evidence type="ECO:0000256" key="8">
    <source>
        <dbReference type="ARBA" id="ARBA00023128"/>
    </source>
</evidence>
<keyword evidence="7" id="KW-0560">Oxidoreductase</keyword>
<dbReference type="PANTHER" id="PTHR10632">
    <property type="entry name" value="SULFIDE:QUINONE OXIDOREDUCTASE"/>
    <property type="match status" value="1"/>
</dbReference>
<evidence type="ECO:0000256" key="7">
    <source>
        <dbReference type="ARBA" id="ARBA00023002"/>
    </source>
</evidence>
<dbReference type="FunFam" id="3.50.50.60:FF:000034">
    <property type="entry name" value="sulfide:quinone oxidoreductase, mitochondrial"/>
    <property type="match status" value="1"/>
</dbReference>
<evidence type="ECO:0000256" key="5">
    <source>
        <dbReference type="ARBA" id="ARBA00022827"/>
    </source>
</evidence>
<dbReference type="Proteomes" id="UP001212152">
    <property type="component" value="Unassembled WGS sequence"/>
</dbReference>
<dbReference type="EMBL" id="JADGJQ010000106">
    <property type="protein sequence ID" value="KAJ3169433.1"/>
    <property type="molecule type" value="Genomic_DNA"/>
</dbReference>
<evidence type="ECO:0000256" key="10">
    <source>
        <dbReference type="ARBA" id="ARBA00070160"/>
    </source>
</evidence>
<evidence type="ECO:0000259" key="11">
    <source>
        <dbReference type="Pfam" id="PF07992"/>
    </source>
</evidence>
<protein>
    <recommendedName>
        <fullName evidence="10">Sulfide:quinone oxidoreductase, mitochondrial</fullName>
    </recommendedName>
</protein>
<proteinExistence type="inferred from homology"/>
<dbReference type="GO" id="GO:0070221">
    <property type="term" value="P:sulfide oxidation, using sulfide:quinone oxidoreductase"/>
    <property type="evidence" value="ECO:0007669"/>
    <property type="project" value="TreeGrafter"/>
</dbReference>
<evidence type="ECO:0000256" key="1">
    <source>
        <dbReference type="ARBA" id="ARBA00001974"/>
    </source>
</evidence>
<dbReference type="InterPro" id="IPR023753">
    <property type="entry name" value="FAD/NAD-binding_dom"/>
</dbReference>
<keyword evidence="13" id="KW-1185">Reference proteome</keyword>
<comment type="subcellular location">
    <subcellularLocation>
        <location evidence="2">Mitochondrion</location>
    </subcellularLocation>
</comment>
<keyword evidence="6" id="KW-0809">Transit peptide</keyword>
<keyword evidence="8" id="KW-0496">Mitochondrion</keyword>
<comment type="cofactor">
    <cofactor evidence="1">
        <name>FAD</name>
        <dbReference type="ChEBI" id="CHEBI:57692"/>
    </cofactor>
</comment>
<evidence type="ECO:0000313" key="12">
    <source>
        <dbReference type="EMBL" id="KAJ3169433.1"/>
    </source>
</evidence>
<feature type="domain" description="FAD/NAD(P)-binding" evidence="11">
    <location>
        <begin position="33"/>
        <end position="342"/>
    </location>
</feature>
<dbReference type="PANTHER" id="PTHR10632:SF2">
    <property type="entry name" value="SULFIDE:QUINONE OXIDOREDUCTASE, MITOCHONDRIAL"/>
    <property type="match status" value="1"/>
</dbReference>
<comment type="caution">
    <text evidence="12">The sequence shown here is derived from an EMBL/GenBank/DDBJ whole genome shotgun (WGS) entry which is preliminary data.</text>
</comment>
<gene>
    <name evidence="12" type="ORF">HDU87_000604</name>
</gene>
<organism evidence="12 13">
    <name type="scientific">Geranomyces variabilis</name>
    <dbReference type="NCBI Taxonomy" id="109894"/>
    <lineage>
        <taxon>Eukaryota</taxon>
        <taxon>Fungi</taxon>
        <taxon>Fungi incertae sedis</taxon>
        <taxon>Chytridiomycota</taxon>
        <taxon>Chytridiomycota incertae sedis</taxon>
        <taxon>Chytridiomycetes</taxon>
        <taxon>Spizellomycetales</taxon>
        <taxon>Powellomycetaceae</taxon>
        <taxon>Geranomyces</taxon>
    </lineage>
</organism>
<dbReference type="Gene3D" id="3.50.50.60">
    <property type="entry name" value="FAD/NAD(P)-binding domain"/>
    <property type="match status" value="2"/>
</dbReference>
<dbReference type="InterPro" id="IPR015904">
    <property type="entry name" value="Sulphide_quinone_reductase"/>
</dbReference>
<evidence type="ECO:0000256" key="4">
    <source>
        <dbReference type="ARBA" id="ARBA00022719"/>
    </source>
</evidence>
<evidence type="ECO:0000256" key="9">
    <source>
        <dbReference type="ARBA" id="ARBA00060891"/>
    </source>
</evidence>
<accession>A0AAD5XM92</accession>
<keyword evidence="5" id="KW-0274">FAD</keyword>
<dbReference type="GO" id="GO:0048038">
    <property type="term" value="F:quinone binding"/>
    <property type="evidence" value="ECO:0007669"/>
    <property type="project" value="UniProtKB-KW"/>
</dbReference>
<evidence type="ECO:0000313" key="13">
    <source>
        <dbReference type="Proteomes" id="UP001212152"/>
    </source>
</evidence>
<keyword evidence="4" id="KW-0874">Quinone</keyword>
<dbReference type="GO" id="GO:0070224">
    <property type="term" value="F:sulfide:quinone oxidoreductase activity"/>
    <property type="evidence" value="ECO:0007669"/>
    <property type="project" value="TreeGrafter"/>
</dbReference>
<dbReference type="InterPro" id="IPR036188">
    <property type="entry name" value="FAD/NAD-bd_sf"/>
</dbReference>
<reference evidence="12" key="1">
    <citation type="submission" date="2020-05" db="EMBL/GenBank/DDBJ databases">
        <title>Phylogenomic resolution of chytrid fungi.</title>
        <authorList>
            <person name="Stajich J.E."/>
            <person name="Amses K."/>
            <person name="Simmons R."/>
            <person name="Seto K."/>
            <person name="Myers J."/>
            <person name="Bonds A."/>
            <person name="Quandt C.A."/>
            <person name="Barry K."/>
            <person name="Liu P."/>
            <person name="Grigoriev I."/>
            <person name="Longcore J.E."/>
            <person name="James T.Y."/>
        </authorList>
    </citation>
    <scope>NUCLEOTIDE SEQUENCE</scope>
    <source>
        <strain evidence="12">JEL0379</strain>
    </source>
</reference>
<name>A0AAD5XM92_9FUNG</name>
<dbReference type="GO" id="GO:0071949">
    <property type="term" value="F:FAD binding"/>
    <property type="evidence" value="ECO:0007669"/>
    <property type="project" value="TreeGrafter"/>
</dbReference>
<dbReference type="SUPFAM" id="SSF51905">
    <property type="entry name" value="FAD/NAD(P)-binding domain"/>
    <property type="match status" value="2"/>
</dbReference>